<gene>
    <name evidence="4" type="ORF">QQ055_01770</name>
</gene>
<reference evidence="4 5" key="1">
    <citation type="submission" date="2023-06" db="EMBL/GenBank/DDBJ databases">
        <title>Whole genome sequence of Oscillatoria calcuttensis NRMC-F 0142.</title>
        <authorList>
            <person name="Shakena Fathima T."/>
            <person name="Muralitharan G."/>
            <person name="Thajuddin N."/>
        </authorList>
    </citation>
    <scope>NUCLEOTIDE SEQUENCE [LARGE SCALE GENOMIC DNA]</scope>
    <source>
        <strain evidence="4 5">NRMC-F 0142</strain>
    </source>
</reference>
<dbReference type="Gene3D" id="3.40.720.10">
    <property type="entry name" value="Alkaline Phosphatase, subunit A"/>
    <property type="match status" value="1"/>
</dbReference>
<dbReference type="Proteomes" id="UP001230986">
    <property type="component" value="Unassembled WGS sequence"/>
</dbReference>
<dbReference type="PANTHER" id="PTHR45953">
    <property type="entry name" value="IDURONATE 2-SULFATASE"/>
    <property type="match status" value="1"/>
</dbReference>
<comment type="caution">
    <text evidence="4">The sequence shown here is derived from an EMBL/GenBank/DDBJ whole genome shotgun (WGS) entry which is preliminary data.</text>
</comment>
<sequence>MAEIRNVLFIMVDQMRADCLSIDGHPVVQTPNLDRLAKRGVRFSRAYVQTAVCGPSRACFYTGRYTHAHGTYWNEIPLAIDEQTLGQVVRNAGVRAALCGKTHMTADEATLERLQVVEPVRERLRHAGFEPWEVNDFWGEGWMQHLHSRGYDLPFENPMLAAFQVTAPDGARRNGWRFENCRLPTVYDQADSDTAFMTDRAMAFIDDAGDAPWLLHLSYLKPHWPNVAPVPYNTLYDPADVPAPNRAEHERTNPHPILQPFREERRGLALDDEQTWRNMRATYYGLITEIDTHIGRLMAHLEARGRLDDTLIIFVSDHGEYMGDHWLFEKELFYEEAIRVPLIIVDPDPRADGTRGSVQDVWVESIDLMPTCLEALNISIPPAVQGRSLLGIVRGAQPDSWRDAVFGDWDFRFYRTSAILRLPVNRCRAWMIRDEAYKYVHFNGLPDMLFDLRQDPSELCNLAEDPSRKEVIAAYRERLLAWRQATEDDRLGKWLEAQMGRAGVYWVPDDIF</sequence>
<proteinExistence type="predicted"/>
<dbReference type="SUPFAM" id="SSF53649">
    <property type="entry name" value="Alkaline phosphatase-like"/>
    <property type="match status" value="1"/>
</dbReference>
<evidence type="ECO:0000256" key="2">
    <source>
        <dbReference type="ARBA" id="ARBA00022801"/>
    </source>
</evidence>
<evidence type="ECO:0000256" key="1">
    <source>
        <dbReference type="ARBA" id="ARBA00022723"/>
    </source>
</evidence>
<evidence type="ECO:0000313" key="4">
    <source>
        <dbReference type="EMBL" id="MDL5056202.1"/>
    </source>
</evidence>
<accession>A0ABT7LVY3</accession>
<protein>
    <submittedName>
        <fullName evidence="4">Alkaline phosphatase family protein</fullName>
    </submittedName>
</protein>
<dbReference type="EMBL" id="JASVEJ010000006">
    <property type="protein sequence ID" value="MDL5056202.1"/>
    <property type="molecule type" value="Genomic_DNA"/>
</dbReference>
<evidence type="ECO:0000313" key="5">
    <source>
        <dbReference type="Proteomes" id="UP001230986"/>
    </source>
</evidence>
<dbReference type="PANTHER" id="PTHR45953:SF1">
    <property type="entry name" value="IDURONATE 2-SULFATASE"/>
    <property type="match status" value="1"/>
</dbReference>
<feature type="domain" description="Sulfatase N-terminal" evidence="3">
    <location>
        <begin position="5"/>
        <end position="378"/>
    </location>
</feature>
<dbReference type="InterPro" id="IPR017850">
    <property type="entry name" value="Alkaline_phosphatase_core_sf"/>
</dbReference>
<name>A0ABT7LVY3_9CYAN</name>
<keyword evidence="1" id="KW-0479">Metal-binding</keyword>
<keyword evidence="2" id="KW-0378">Hydrolase</keyword>
<dbReference type="RefSeq" id="WP_285965061.1">
    <property type="nucleotide sequence ID" value="NZ_JASVEJ010000006.1"/>
</dbReference>
<organism evidence="4 5">
    <name type="scientific">Geitlerinema calcuttense NRMC-F 0142</name>
    <dbReference type="NCBI Taxonomy" id="2922238"/>
    <lineage>
        <taxon>Bacteria</taxon>
        <taxon>Bacillati</taxon>
        <taxon>Cyanobacteriota</taxon>
        <taxon>Cyanophyceae</taxon>
        <taxon>Geitlerinematales</taxon>
        <taxon>Geitlerinemataceae</taxon>
        <taxon>Geitlerinema</taxon>
    </lineage>
</organism>
<dbReference type="InterPro" id="IPR000917">
    <property type="entry name" value="Sulfatase_N"/>
</dbReference>
<dbReference type="Pfam" id="PF00884">
    <property type="entry name" value="Sulfatase"/>
    <property type="match status" value="1"/>
</dbReference>
<keyword evidence="5" id="KW-1185">Reference proteome</keyword>
<evidence type="ECO:0000259" key="3">
    <source>
        <dbReference type="Pfam" id="PF00884"/>
    </source>
</evidence>
<dbReference type="CDD" id="cd16028">
    <property type="entry name" value="PMH"/>
    <property type="match status" value="1"/>
</dbReference>